<dbReference type="PROSITE" id="PS51787">
    <property type="entry name" value="LON_N"/>
    <property type="match status" value="1"/>
</dbReference>
<dbReference type="RefSeq" id="WP_168071873.1">
    <property type="nucleotide sequence ID" value="NZ_BAAAQJ010000003.1"/>
</dbReference>
<proteinExistence type="predicted"/>
<dbReference type="Gene3D" id="1.20.58.1480">
    <property type="match status" value="1"/>
</dbReference>
<dbReference type="Proteomes" id="UP000653674">
    <property type="component" value="Unassembled WGS sequence"/>
</dbReference>
<keyword evidence="3" id="KW-1185">Reference proteome</keyword>
<gene>
    <name evidence="2" type="ORF">Pfl04_08690</name>
</gene>
<dbReference type="AlphaFoldDB" id="A0A8J3LWN1"/>
<dbReference type="Gene3D" id="2.30.130.40">
    <property type="entry name" value="LON domain-like"/>
    <property type="match status" value="1"/>
</dbReference>
<dbReference type="InterPro" id="IPR015947">
    <property type="entry name" value="PUA-like_sf"/>
</dbReference>
<dbReference type="InterPro" id="IPR003111">
    <property type="entry name" value="Lon_prtase_N"/>
</dbReference>
<organism evidence="2 3">
    <name type="scientific">Planosporangium flavigriseum</name>
    <dbReference type="NCBI Taxonomy" id="373681"/>
    <lineage>
        <taxon>Bacteria</taxon>
        <taxon>Bacillati</taxon>
        <taxon>Actinomycetota</taxon>
        <taxon>Actinomycetes</taxon>
        <taxon>Micromonosporales</taxon>
        <taxon>Micromonosporaceae</taxon>
        <taxon>Planosporangium</taxon>
    </lineage>
</organism>
<comment type="caution">
    <text evidence="2">The sequence shown here is derived from an EMBL/GenBank/DDBJ whole genome shotgun (WGS) entry which is preliminary data.</text>
</comment>
<evidence type="ECO:0000259" key="1">
    <source>
        <dbReference type="PROSITE" id="PS51787"/>
    </source>
</evidence>
<evidence type="ECO:0000313" key="2">
    <source>
        <dbReference type="EMBL" id="GIG72465.1"/>
    </source>
</evidence>
<dbReference type="PANTHER" id="PTHR46732">
    <property type="entry name" value="ATP-DEPENDENT PROTEASE LA (LON) DOMAIN PROTEIN"/>
    <property type="match status" value="1"/>
</dbReference>
<name>A0A8J3LWN1_9ACTN</name>
<dbReference type="SMART" id="SM00464">
    <property type="entry name" value="LON"/>
    <property type="match status" value="1"/>
</dbReference>
<evidence type="ECO:0000313" key="3">
    <source>
        <dbReference type="Proteomes" id="UP000653674"/>
    </source>
</evidence>
<dbReference type="EMBL" id="BONU01000004">
    <property type="protein sequence ID" value="GIG72465.1"/>
    <property type="molecule type" value="Genomic_DNA"/>
</dbReference>
<accession>A0A8J3LWN1</accession>
<reference evidence="2" key="1">
    <citation type="submission" date="2021-01" db="EMBL/GenBank/DDBJ databases">
        <title>Whole genome shotgun sequence of Planosporangium flavigriseum NBRC 105377.</title>
        <authorList>
            <person name="Komaki H."/>
            <person name="Tamura T."/>
        </authorList>
    </citation>
    <scope>NUCLEOTIDE SEQUENCE</scope>
    <source>
        <strain evidence="2">NBRC 105377</strain>
    </source>
</reference>
<dbReference type="PANTHER" id="PTHR46732:SF8">
    <property type="entry name" value="ATP-DEPENDENT PROTEASE LA (LON) DOMAIN PROTEIN"/>
    <property type="match status" value="1"/>
</dbReference>
<feature type="domain" description="Lon N-terminal" evidence="1">
    <location>
        <begin position="2"/>
        <end position="214"/>
    </location>
</feature>
<dbReference type="Pfam" id="PF02190">
    <property type="entry name" value="LON_substr_bdg"/>
    <property type="match status" value="1"/>
</dbReference>
<sequence length="237" mass="25692">MTAALPLFPLSTVLFPGLVLPLHVFEDRYRELIRDIIALPADSDREFGVVAIRSGWEVEHTGPGGEPAVGLTSGASISLYDVGCSALLRQVTEHPDGQFDVVTVGRRRFRIVEVDATTAPYLIAQVEWLDEEPGEPGMADALAPGVLAVFQRYLRMLRGESTPTGEQLPEDPNVLSHLIAATASLTTDDRQQLLALPDTVSRLRAERTLLNREVALLDQLQAVPASLPELATPSAPN</sequence>
<dbReference type="SUPFAM" id="SSF88697">
    <property type="entry name" value="PUA domain-like"/>
    <property type="match status" value="1"/>
</dbReference>
<protein>
    <recommendedName>
        <fullName evidence="1">Lon N-terminal domain-containing protein</fullName>
    </recommendedName>
</protein>
<dbReference type="InterPro" id="IPR046336">
    <property type="entry name" value="Lon_prtase_N_sf"/>
</dbReference>